<proteinExistence type="predicted"/>
<name>A0A943SPC7_9FIRM</name>
<evidence type="ECO:0000313" key="1">
    <source>
        <dbReference type="EMBL" id="MBS6534442.1"/>
    </source>
</evidence>
<evidence type="ECO:0000313" key="2">
    <source>
        <dbReference type="Proteomes" id="UP000748991"/>
    </source>
</evidence>
<dbReference type="Proteomes" id="UP000748991">
    <property type="component" value="Unassembled WGS sequence"/>
</dbReference>
<gene>
    <name evidence="1" type="ORF">KH327_01285</name>
</gene>
<sequence length="109" mass="13165">MNLESKDFNVLLNNFYNYYLVDYLEEVISDENEELSAVLLINSFEYFLELCEKTGIKIPFNDLESYLKLNYSDYEEIYKNIVEKYRKEKSIYQGEMDFREEMSELNIGN</sequence>
<dbReference type="AlphaFoldDB" id="A0A943SPC7"/>
<protein>
    <submittedName>
        <fullName evidence="1">Uncharacterized protein</fullName>
    </submittedName>
</protein>
<organism evidence="1 2">
    <name type="scientific">Peptoniphilus harei</name>
    <dbReference type="NCBI Taxonomy" id="54005"/>
    <lineage>
        <taxon>Bacteria</taxon>
        <taxon>Bacillati</taxon>
        <taxon>Bacillota</taxon>
        <taxon>Tissierellia</taxon>
        <taxon>Tissierellales</taxon>
        <taxon>Peptoniphilaceae</taxon>
        <taxon>Peptoniphilus</taxon>
    </lineage>
</organism>
<comment type="caution">
    <text evidence="1">The sequence shown here is derived from an EMBL/GenBank/DDBJ whole genome shotgun (WGS) entry which is preliminary data.</text>
</comment>
<accession>A0A943SPC7</accession>
<reference evidence="1" key="1">
    <citation type="submission" date="2021-02" db="EMBL/GenBank/DDBJ databases">
        <title>Infant gut strain persistence is associated with maternal origin, phylogeny, and functional potential including surface adhesion and iron acquisition.</title>
        <authorList>
            <person name="Lou Y.C."/>
        </authorList>
    </citation>
    <scope>NUCLEOTIDE SEQUENCE</scope>
    <source>
        <strain evidence="1">L3_060_052G1_dasL3_060_052G1_concoct_1</strain>
    </source>
</reference>
<dbReference type="EMBL" id="JAGZZP010000001">
    <property type="protein sequence ID" value="MBS6534442.1"/>
    <property type="molecule type" value="Genomic_DNA"/>
</dbReference>
<dbReference type="RefSeq" id="WP_278636818.1">
    <property type="nucleotide sequence ID" value="NZ_JAGZZP010000001.1"/>
</dbReference>